<feature type="compositionally biased region" description="Polar residues" evidence="2">
    <location>
        <begin position="767"/>
        <end position="778"/>
    </location>
</feature>
<dbReference type="InterPro" id="IPR011990">
    <property type="entry name" value="TPR-like_helical_dom_sf"/>
</dbReference>
<feature type="repeat" description="TPR" evidence="1">
    <location>
        <begin position="587"/>
        <end position="620"/>
    </location>
</feature>
<dbReference type="Gene3D" id="1.25.40.10">
    <property type="entry name" value="Tetratricopeptide repeat domain"/>
    <property type="match status" value="2"/>
</dbReference>
<dbReference type="EMBL" id="JAGHQM010000328">
    <property type="protein sequence ID" value="KAH0562547.1"/>
    <property type="molecule type" value="Genomic_DNA"/>
</dbReference>
<evidence type="ECO:0000313" key="4">
    <source>
        <dbReference type="EMBL" id="KAH0562547.1"/>
    </source>
</evidence>
<dbReference type="PANTHER" id="PTHR46082:SF6">
    <property type="entry name" value="AAA+ ATPASE DOMAIN-CONTAINING PROTEIN-RELATED"/>
    <property type="match status" value="1"/>
</dbReference>
<dbReference type="InterPro" id="IPR027417">
    <property type="entry name" value="P-loop_NTPase"/>
</dbReference>
<sequence length="778" mass="87600">MRKSQIAVEYCYRFRERHPEAHIFWIHASTVSRMDQAYKGIAMELCLSGWNDPNVDAFQLVSGWLSDDAHGSWLLVFDNADDVEIFFNTKSNPSSVGSEQRAPLVDYLPRSPNGSTLITTRDRRVGERLADREEAIMVFPMAGPEAEALLWSKVAGKGSLDKTQSSKLLEALGYLPLAITQAAAYIRENNITIEEYLEAFCGDDSEMQDLLSEDLPDHRRDRDRDRDPDGKTQNSVIRTWKVSFDQIRNQKPRAAEILSLMAVLDRQGIPKTLLRRGGERGVEFTTAFGTLQAFSLITAEKGGENLEIHRLVQMSTQRWLEYRGEMTKWQEEALEILTAAFPSGDYENWVTCEALSPHAQAVTRYIFTSDLCLLRRAELLHNMSSYDGTQGRYNAAYEKNIGSLSILKKLLGPEHPDTLASMGFLAVVLGDQGKYAAAEEMHRRVLELREKVLGPEHSDTLVSMNNLAIVLSDQGKYEAAEEMHRRVLGPRKEVLGPEHPDTLASMNNLARVLSDQGRHEAAEEMLRRPLELYEKMLGSEHPDTLVSMGNLAMVLSDRGKHEAAEKMHRRVLEQKKKVLGSKHPSTLNSMDSLGGVFSYQGRHKAAEEMFREALELKKRVLGSEHPDTLNSVINLAMALSSQGKYEAAEEIYRRALELRKKVLGSEHLDTLTNMNNLAVVLSDQDKHEAAEGMLQEELELRKKALGPEHPDTLASMNDLAKVLNDQGKHEAAEEIFQEELELKKKTLGPEQPHTLTSIDNLAWVLDSQKTSRPPRSQP</sequence>
<evidence type="ECO:0000256" key="1">
    <source>
        <dbReference type="PROSITE-ProRule" id="PRU00339"/>
    </source>
</evidence>
<organism evidence="4 5">
    <name type="scientific">Trichoglossum hirsutum</name>
    <dbReference type="NCBI Taxonomy" id="265104"/>
    <lineage>
        <taxon>Eukaryota</taxon>
        <taxon>Fungi</taxon>
        <taxon>Dikarya</taxon>
        <taxon>Ascomycota</taxon>
        <taxon>Pezizomycotina</taxon>
        <taxon>Geoglossomycetes</taxon>
        <taxon>Geoglossales</taxon>
        <taxon>Geoglossaceae</taxon>
        <taxon>Trichoglossum</taxon>
    </lineage>
</organism>
<dbReference type="PROSITE" id="PS50005">
    <property type="entry name" value="TPR"/>
    <property type="match status" value="2"/>
</dbReference>
<comment type="caution">
    <text evidence="4">The sequence shown here is derived from an EMBL/GenBank/DDBJ whole genome shotgun (WGS) entry which is preliminary data.</text>
</comment>
<feature type="compositionally biased region" description="Basic and acidic residues" evidence="2">
    <location>
        <begin position="215"/>
        <end position="230"/>
    </location>
</feature>
<dbReference type="PRINTS" id="PR00381">
    <property type="entry name" value="KINESINLIGHT"/>
</dbReference>
<evidence type="ECO:0000259" key="3">
    <source>
        <dbReference type="Pfam" id="PF25000"/>
    </source>
</evidence>
<proteinExistence type="predicted"/>
<dbReference type="InterPro" id="IPR053137">
    <property type="entry name" value="NLR-like"/>
</dbReference>
<feature type="domain" description="DUF7779" evidence="3">
    <location>
        <begin position="248"/>
        <end position="318"/>
    </location>
</feature>
<dbReference type="SUPFAM" id="SSF52540">
    <property type="entry name" value="P-loop containing nucleoside triphosphate hydrolases"/>
    <property type="match status" value="1"/>
</dbReference>
<dbReference type="Gene3D" id="3.40.50.300">
    <property type="entry name" value="P-loop containing nucleotide triphosphate hydrolases"/>
    <property type="match status" value="1"/>
</dbReference>
<dbReference type="SUPFAM" id="SSF48452">
    <property type="entry name" value="TPR-like"/>
    <property type="match status" value="1"/>
</dbReference>
<feature type="repeat" description="TPR" evidence="1">
    <location>
        <begin position="629"/>
        <end position="662"/>
    </location>
</feature>
<evidence type="ECO:0000313" key="5">
    <source>
        <dbReference type="Proteomes" id="UP000750711"/>
    </source>
</evidence>
<dbReference type="SMART" id="SM00028">
    <property type="entry name" value="TPR"/>
    <property type="match status" value="7"/>
</dbReference>
<dbReference type="Pfam" id="PF13374">
    <property type="entry name" value="TPR_10"/>
    <property type="match status" value="2"/>
</dbReference>
<dbReference type="Proteomes" id="UP000750711">
    <property type="component" value="Unassembled WGS sequence"/>
</dbReference>
<evidence type="ECO:0000256" key="2">
    <source>
        <dbReference type="SAM" id="MobiDB-lite"/>
    </source>
</evidence>
<feature type="region of interest" description="Disordered" evidence="2">
    <location>
        <begin position="212"/>
        <end position="233"/>
    </location>
</feature>
<keyword evidence="5" id="KW-1185">Reference proteome</keyword>
<gene>
    <name evidence="4" type="ORF">GP486_002768</name>
</gene>
<reference evidence="4" key="1">
    <citation type="submission" date="2021-03" db="EMBL/GenBank/DDBJ databases">
        <title>Comparative genomics and phylogenomic investigation of the class Geoglossomycetes provide insights into ecological specialization and systematics.</title>
        <authorList>
            <person name="Melie T."/>
            <person name="Pirro S."/>
            <person name="Miller A.N."/>
            <person name="Quandt A."/>
        </authorList>
    </citation>
    <scope>NUCLEOTIDE SEQUENCE</scope>
    <source>
        <strain evidence="4">CAQ_001_2017</strain>
    </source>
</reference>
<feature type="region of interest" description="Disordered" evidence="2">
    <location>
        <begin position="743"/>
        <end position="778"/>
    </location>
</feature>
<dbReference type="InterPro" id="IPR019734">
    <property type="entry name" value="TPR_rpt"/>
</dbReference>
<dbReference type="AlphaFoldDB" id="A0A9P8LEF2"/>
<dbReference type="InterPro" id="IPR056681">
    <property type="entry name" value="DUF7779"/>
</dbReference>
<accession>A0A9P8LEF2</accession>
<name>A0A9P8LEF2_9PEZI</name>
<dbReference type="Pfam" id="PF25000">
    <property type="entry name" value="DUF7779"/>
    <property type="match status" value="1"/>
</dbReference>
<dbReference type="PANTHER" id="PTHR46082">
    <property type="entry name" value="ATP/GTP-BINDING PROTEIN-RELATED"/>
    <property type="match status" value="1"/>
</dbReference>
<protein>
    <recommendedName>
        <fullName evidence="3">DUF7779 domain-containing protein</fullName>
    </recommendedName>
</protein>
<dbReference type="Pfam" id="PF13424">
    <property type="entry name" value="TPR_12"/>
    <property type="match status" value="4"/>
</dbReference>
<keyword evidence="1" id="KW-0802">TPR repeat</keyword>